<dbReference type="KEGG" id="eat:EAT1b_0985"/>
<proteinExistence type="predicted"/>
<evidence type="ECO:0008006" key="3">
    <source>
        <dbReference type="Google" id="ProtNLM"/>
    </source>
</evidence>
<gene>
    <name evidence="1" type="ordered locus">EAT1b_0985</name>
</gene>
<dbReference type="HOGENOM" id="CLU_1319174_0_0_9"/>
<organism evidence="1 2">
    <name type="scientific">Exiguobacterium sp. (strain ATCC BAA-1283 / AT1b)</name>
    <dbReference type="NCBI Taxonomy" id="360911"/>
    <lineage>
        <taxon>Bacteria</taxon>
        <taxon>Bacillati</taxon>
        <taxon>Bacillota</taxon>
        <taxon>Bacilli</taxon>
        <taxon>Bacillales</taxon>
        <taxon>Bacillales Family XII. Incertae Sedis</taxon>
        <taxon>Exiguobacterium</taxon>
    </lineage>
</organism>
<dbReference type="InterPro" id="IPR029063">
    <property type="entry name" value="SAM-dependent_MTases_sf"/>
</dbReference>
<dbReference type="eggNOG" id="ENOG5032RR1">
    <property type="taxonomic scope" value="Bacteria"/>
</dbReference>
<dbReference type="OrthoDB" id="2086922at2"/>
<dbReference type="RefSeq" id="WP_012727032.1">
    <property type="nucleotide sequence ID" value="NC_012673.1"/>
</dbReference>
<dbReference type="Proteomes" id="UP000000716">
    <property type="component" value="Chromosome"/>
</dbReference>
<evidence type="ECO:0000313" key="2">
    <source>
        <dbReference type="Proteomes" id="UP000000716"/>
    </source>
</evidence>
<protein>
    <recommendedName>
        <fullName evidence="3">Class I SAM-dependent methyltransferase</fullName>
    </recommendedName>
</protein>
<evidence type="ECO:0000313" key="1">
    <source>
        <dbReference type="EMBL" id="ACQ69913.1"/>
    </source>
</evidence>
<keyword evidence="2" id="KW-1185">Reference proteome</keyword>
<dbReference type="SUPFAM" id="SSF53335">
    <property type="entry name" value="S-adenosyl-L-methionine-dependent methyltransferases"/>
    <property type="match status" value="1"/>
</dbReference>
<dbReference type="STRING" id="360911.EAT1b_0985"/>
<sequence length="210" mass="23952">MTDMYKTYAQKIEDRKQVYETIADTFDVKRALYPGSHVDVAPSLVIPHVIYVDSFKGTIRFFKQIETVQELMDQRKEYDEPCTIEFFGQDYTQPLDIEPVDLIISQYAGFVGQVTKQYLKPGGILLCNDSHGDATLARFDETFELIGVMGSTNELIQTGLDDYFRLPKGKDVDVAEVKKTMKGPSYLKAVEHYVFQKKEGLNEAIYDSNS</sequence>
<reference evidence="1 2" key="1">
    <citation type="journal article" date="2011" name="J. Bacteriol.">
        <title>Complete genome sequence of the Thermophilic Bacterium Exiguobacterium sp. AT1b.</title>
        <authorList>
            <person name="Vishnivetskaya T.A."/>
            <person name="Lucas S."/>
            <person name="Copeland A."/>
            <person name="Lapidus A."/>
            <person name="Glavina Del Rio T."/>
            <person name="Dalin E."/>
            <person name="Tice H."/>
            <person name="Bruce D.C."/>
            <person name="Goodwin L.A."/>
            <person name="Pitluck S."/>
            <person name="Saunders E."/>
            <person name="Brettin T."/>
            <person name="Detter C."/>
            <person name="Han C."/>
            <person name="Larimer F."/>
            <person name="Land M.L."/>
            <person name="Hauser L.J."/>
            <person name="Kyrpides N.C."/>
            <person name="Ovchinnikova G."/>
            <person name="Kathariou S."/>
            <person name="Ramaley R.F."/>
            <person name="Rodrigues D.F."/>
            <person name="Hendrix C."/>
            <person name="Richardson P."/>
            <person name="Tiedje J.M."/>
        </authorList>
    </citation>
    <scope>NUCLEOTIDE SEQUENCE [LARGE SCALE GENOMIC DNA]</scope>
    <source>
        <strain evidence="2">ATCC BAA-1283 / AT1b</strain>
    </source>
</reference>
<name>C4L682_EXISA</name>
<dbReference type="EMBL" id="CP001615">
    <property type="protein sequence ID" value="ACQ69913.1"/>
    <property type="molecule type" value="Genomic_DNA"/>
</dbReference>
<accession>C4L682</accession>
<dbReference type="AlphaFoldDB" id="C4L682"/>